<evidence type="ECO:0000256" key="3">
    <source>
        <dbReference type="ARBA" id="ARBA00022448"/>
    </source>
</evidence>
<feature type="transmembrane region" description="Helical" evidence="7">
    <location>
        <begin position="150"/>
        <end position="170"/>
    </location>
</feature>
<sequence length="391" mass="44463">PKKWDNLKTMFSFWIFGLCNNLGYVVMLSAAHDIMEEFDETNDSLQEIKTDYKRECNVHGTGAILLADILPSIIVKLLVPFLPLFINLRIFLAVTTSALGFLLVAFKWNKWLIILGVIFTSLSSGLGETSLLSYMVYFKTKNVISTWSSGTGAAGLFGSFAYASLISAGLSPTKTLLLMLISPAAMAICFWLLVDHPKIRKEEIYLEEDRPTTEDKHSFKNKLKLLPHLLTVYTTPFALVYLFEYYINQALFELLYFPKTFIGHHGQYRWYQVLYQTGVFISRSSMNLVKINNTWLLAILQGFNVILLTSEVVSGYMKYLIIVMIFILWEGLVGGASYVNTYRRIASEIAPSEREFSMSMNSFGDSIMITLAGFIALPFHEYFCKMKSPYS</sequence>
<keyword evidence="6 7" id="KW-0472">Membrane</keyword>
<evidence type="ECO:0000256" key="5">
    <source>
        <dbReference type="ARBA" id="ARBA00022989"/>
    </source>
</evidence>
<dbReference type="Gene3D" id="1.20.1250.20">
    <property type="entry name" value="MFS general substrate transporter like domains"/>
    <property type="match status" value="1"/>
</dbReference>
<feature type="transmembrane region" description="Helical" evidence="7">
    <location>
        <begin position="320"/>
        <end position="339"/>
    </location>
</feature>
<dbReference type="PANTHER" id="PTHR10981">
    <property type="entry name" value="BATTENIN"/>
    <property type="match status" value="1"/>
</dbReference>
<dbReference type="GO" id="GO:0007040">
    <property type="term" value="P:lysosome organization"/>
    <property type="evidence" value="ECO:0007669"/>
    <property type="project" value="TreeGrafter"/>
</dbReference>
<evidence type="ECO:0000256" key="2">
    <source>
        <dbReference type="ARBA" id="ARBA00007467"/>
    </source>
</evidence>
<feature type="transmembrane region" description="Helical" evidence="7">
    <location>
        <begin position="176"/>
        <end position="194"/>
    </location>
</feature>
<dbReference type="InterPro" id="IPR036259">
    <property type="entry name" value="MFS_trans_sf"/>
</dbReference>
<evidence type="ECO:0000256" key="6">
    <source>
        <dbReference type="ARBA" id="ARBA00023136"/>
    </source>
</evidence>
<feature type="transmembrane region" description="Helical" evidence="7">
    <location>
        <begin position="58"/>
        <end position="79"/>
    </location>
</feature>
<reference evidence="8" key="1">
    <citation type="journal article" date="2015" name="J. Med. Entomol.">
        <title>A Deep Insight Into the Sialotranscriptome of the Chagas Disease Vector, Panstrongylus megistus (Hemiptera: Heteroptera).</title>
        <authorList>
            <person name="Ribeiro J.M."/>
            <person name="Schwarz A."/>
            <person name="Francischetti I.M."/>
        </authorList>
    </citation>
    <scope>NUCLEOTIDE SEQUENCE</scope>
    <source>
        <tissue evidence="8">Salivary glands</tissue>
    </source>
</reference>
<dbReference type="Pfam" id="PF02487">
    <property type="entry name" value="CLN3"/>
    <property type="match status" value="2"/>
</dbReference>
<evidence type="ECO:0000256" key="7">
    <source>
        <dbReference type="RuleBase" id="RU361113"/>
    </source>
</evidence>
<feature type="transmembrane region" description="Helical" evidence="7">
    <location>
        <begin position="225"/>
        <end position="247"/>
    </location>
</feature>
<keyword evidence="4 7" id="KW-0812">Transmembrane</keyword>
<organism evidence="8">
    <name type="scientific">Panstrongylus megistus</name>
    <dbReference type="NCBI Taxonomy" id="65343"/>
    <lineage>
        <taxon>Eukaryota</taxon>
        <taxon>Metazoa</taxon>
        <taxon>Ecdysozoa</taxon>
        <taxon>Arthropoda</taxon>
        <taxon>Hexapoda</taxon>
        <taxon>Insecta</taxon>
        <taxon>Pterygota</taxon>
        <taxon>Neoptera</taxon>
        <taxon>Paraneoptera</taxon>
        <taxon>Hemiptera</taxon>
        <taxon>Heteroptera</taxon>
        <taxon>Panheteroptera</taxon>
        <taxon>Cimicomorpha</taxon>
        <taxon>Reduviidae</taxon>
        <taxon>Triatominae</taxon>
        <taxon>Panstrongylus</taxon>
    </lineage>
</organism>
<feature type="transmembrane region" description="Helical" evidence="7">
    <location>
        <begin position="294"/>
        <end position="313"/>
    </location>
</feature>
<dbReference type="GO" id="GO:0005765">
    <property type="term" value="C:lysosomal membrane"/>
    <property type="evidence" value="ECO:0007669"/>
    <property type="project" value="UniProtKB-SubCell"/>
</dbReference>
<name>A0A069DYU9_9HEMI</name>
<dbReference type="AlphaFoldDB" id="A0A069DYU9"/>
<dbReference type="PANTHER" id="PTHR10981:SF0">
    <property type="entry name" value="BATTENIN"/>
    <property type="match status" value="1"/>
</dbReference>
<feature type="non-terminal residue" evidence="8">
    <location>
        <position position="1"/>
    </location>
</feature>
<dbReference type="PIRSF" id="PIRSF015974">
    <property type="entry name" value="CLN3_BTN1"/>
    <property type="match status" value="1"/>
</dbReference>
<dbReference type="InterPro" id="IPR018460">
    <property type="entry name" value="Battenin_disease_Cln3_subgr"/>
</dbReference>
<comment type="similarity">
    <text evidence="2 7">Belongs to the battenin family.</text>
</comment>
<keyword evidence="5 7" id="KW-1133">Transmembrane helix</keyword>
<feature type="transmembrane region" description="Helical" evidence="7">
    <location>
        <begin position="359"/>
        <end position="379"/>
    </location>
</feature>
<dbReference type="PRINTS" id="PR01315">
    <property type="entry name" value="BATTENIN"/>
</dbReference>
<dbReference type="SUPFAM" id="SSF103473">
    <property type="entry name" value="MFS general substrate transporter"/>
    <property type="match status" value="1"/>
</dbReference>
<feature type="transmembrane region" description="Helical" evidence="7">
    <location>
        <begin position="112"/>
        <end position="138"/>
    </location>
</feature>
<feature type="transmembrane region" description="Helical" evidence="7">
    <location>
        <begin position="86"/>
        <end position="106"/>
    </location>
</feature>
<protein>
    <recommendedName>
        <fullName evidence="7">Battenin</fullName>
    </recommendedName>
</protein>
<evidence type="ECO:0000256" key="4">
    <source>
        <dbReference type="ARBA" id="ARBA00022692"/>
    </source>
</evidence>
<keyword evidence="3" id="KW-0813">Transport</keyword>
<feature type="transmembrane region" description="Helical" evidence="7">
    <location>
        <begin position="12"/>
        <end position="31"/>
    </location>
</feature>
<dbReference type="GO" id="GO:0012505">
    <property type="term" value="C:endomembrane system"/>
    <property type="evidence" value="ECO:0007669"/>
    <property type="project" value="UniProtKB-SubCell"/>
</dbReference>
<comment type="subcellular location">
    <subcellularLocation>
        <location evidence="1">Endomembrane system</location>
        <topology evidence="1">Multi-pass membrane protein</topology>
    </subcellularLocation>
    <subcellularLocation>
        <location evidence="7">Lysosome membrane</location>
        <topology evidence="7">Multi-pass membrane protein</topology>
    </subcellularLocation>
</comment>
<accession>A0A069DYU9</accession>
<dbReference type="InterPro" id="IPR003492">
    <property type="entry name" value="Battenin_disease_Cln3"/>
</dbReference>
<dbReference type="GO" id="GO:0051453">
    <property type="term" value="P:regulation of intracellular pH"/>
    <property type="evidence" value="ECO:0007669"/>
    <property type="project" value="TreeGrafter"/>
</dbReference>
<dbReference type="EMBL" id="GBGD01001760">
    <property type="protein sequence ID" value="JAC87129.1"/>
    <property type="molecule type" value="mRNA"/>
</dbReference>
<evidence type="ECO:0000256" key="1">
    <source>
        <dbReference type="ARBA" id="ARBA00004127"/>
    </source>
</evidence>
<keyword evidence="7" id="KW-0458">Lysosome</keyword>
<proteinExistence type="evidence at transcript level"/>
<evidence type="ECO:0000313" key="8">
    <source>
        <dbReference type="EMBL" id="JAC87129.1"/>
    </source>
</evidence>